<gene>
    <name evidence="5" type="ORF">WMO14_08635</name>
</gene>
<dbReference type="EMBL" id="JBBMER010000005">
    <property type="protein sequence ID" value="MEQ2379944.1"/>
    <property type="molecule type" value="Genomic_DNA"/>
</dbReference>
<evidence type="ECO:0000256" key="1">
    <source>
        <dbReference type="ARBA" id="ARBA00022723"/>
    </source>
</evidence>
<feature type="domain" description="4Fe-4S ferredoxin-type" evidence="4">
    <location>
        <begin position="326"/>
        <end position="357"/>
    </location>
</feature>
<keyword evidence="3" id="KW-0411">Iron-sulfur</keyword>
<feature type="domain" description="4Fe-4S ferredoxin-type" evidence="4">
    <location>
        <begin position="276"/>
        <end position="307"/>
    </location>
</feature>
<dbReference type="Proteomes" id="UP001442364">
    <property type="component" value="Unassembled WGS sequence"/>
</dbReference>
<dbReference type="SUPFAM" id="SSF51430">
    <property type="entry name" value="NAD(P)-linked oxidoreductase"/>
    <property type="match status" value="1"/>
</dbReference>
<dbReference type="InterPro" id="IPR017896">
    <property type="entry name" value="4Fe4S_Fe-S-bd"/>
</dbReference>
<evidence type="ECO:0000259" key="4">
    <source>
        <dbReference type="PROSITE" id="PS51379"/>
    </source>
</evidence>
<dbReference type="PANTHER" id="PTHR43312">
    <property type="entry name" value="D-THREO-ALDOSE 1-DEHYDROGENASE"/>
    <property type="match status" value="1"/>
</dbReference>
<dbReference type="InterPro" id="IPR053135">
    <property type="entry name" value="AKR2_Oxidoreductase"/>
</dbReference>
<dbReference type="Pfam" id="PF00248">
    <property type="entry name" value="Aldo_ket_red"/>
    <property type="match status" value="1"/>
</dbReference>
<dbReference type="Gene3D" id="3.20.20.100">
    <property type="entry name" value="NADP-dependent oxidoreductase domain"/>
    <property type="match status" value="1"/>
</dbReference>
<dbReference type="InterPro" id="IPR023210">
    <property type="entry name" value="NADP_OxRdtase_dom"/>
</dbReference>
<dbReference type="PANTHER" id="PTHR43312:SF2">
    <property type="entry name" value="OXIDOREDUCTASE"/>
    <property type="match status" value="1"/>
</dbReference>
<dbReference type="Gene3D" id="3.30.70.20">
    <property type="match status" value="1"/>
</dbReference>
<reference evidence="5 6" key="1">
    <citation type="submission" date="2024-03" db="EMBL/GenBank/DDBJ databases">
        <title>Human intestinal bacterial collection.</title>
        <authorList>
            <person name="Pauvert C."/>
            <person name="Hitch T.C.A."/>
            <person name="Clavel T."/>
        </authorList>
    </citation>
    <scope>NUCLEOTIDE SEQUENCE [LARGE SCALE GENOMIC DNA]</scope>
    <source>
        <strain evidence="5 6">CLA-AA-H255</strain>
    </source>
</reference>
<evidence type="ECO:0000313" key="5">
    <source>
        <dbReference type="EMBL" id="MEQ2379944.1"/>
    </source>
</evidence>
<dbReference type="InterPro" id="IPR036812">
    <property type="entry name" value="NAD(P)_OxRdtase_dom_sf"/>
</dbReference>
<comment type="caution">
    <text evidence="5">The sequence shown here is derived from an EMBL/GenBank/DDBJ whole genome shotgun (WGS) entry which is preliminary data.</text>
</comment>
<keyword evidence="1" id="KW-0479">Metal-binding</keyword>
<dbReference type="CDD" id="cd19096">
    <property type="entry name" value="AKR_Fe-S_oxidoreductase"/>
    <property type="match status" value="1"/>
</dbReference>
<sequence length="366" mass="42466">MNRFGFGAMRLPLINPDDKQSIDMDELKRMVDIYMEAGFTYFDTAFPYHDQMSETALKEALVDRYDRDKYVFADKMPTVLIKSGEEYPLYFNKQLEKTGVGYFDYYLMHNMGRDRYYNTDKWGGFEFAKKMKAEGKIKNFGFSFHDDAQFLDMILTNHPEVDFVQLQINYLDWENDIIQSRLCYETARRHNKPIAVMESVKGGTLANLPKEAENILREYNKEASPASYALRFAANLDGVFMVLSGMSNCEQVLDNTKIMARPQPLNDKEKELLKEVVAIINKRTAIPCTSCGYCMEVCPKNINIPGLFALYNNYCINDNFSNMYYQRLIYNKGKASDCIKCHRCEKNCPQHIHIPDNLELIAKLAK</sequence>
<dbReference type="InterPro" id="IPR017900">
    <property type="entry name" value="4Fe4S_Fe_S_CS"/>
</dbReference>
<dbReference type="SUPFAM" id="SSF46548">
    <property type="entry name" value="alpha-helical ferredoxin"/>
    <property type="match status" value="1"/>
</dbReference>
<protein>
    <submittedName>
        <fullName evidence="5">Aldo/keto reductase</fullName>
    </submittedName>
</protein>
<evidence type="ECO:0000313" key="6">
    <source>
        <dbReference type="Proteomes" id="UP001442364"/>
    </source>
</evidence>
<dbReference type="PROSITE" id="PS51379">
    <property type="entry name" value="4FE4S_FER_2"/>
    <property type="match status" value="2"/>
</dbReference>
<evidence type="ECO:0000256" key="3">
    <source>
        <dbReference type="ARBA" id="ARBA00023014"/>
    </source>
</evidence>
<dbReference type="Pfam" id="PF13187">
    <property type="entry name" value="Fer4_9"/>
    <property type="match status" value="1"/>
</dbReference>
<dbReference type="RefSeq" id="WP_318255728.1">
    <property type="nucleotide sequence ID" value="NZ_DAWDIQ010000019.1"/>
</dbReference>
<keyword evidence="2" id="KW-0408">Iron</keyword>
<name>A0ABV1BWP5_9FIRM</name>
<keyword evidence="6" id="KW-1185">Reference proteome</keyword>
<evidence type="ECO:0000256" key="2">
    <source>
        <dbReference type="ARBA" id="ARBA00023004"/>
    </source>
</evidence>
<accession>A0ABV1BWP5</accession>
<dbReference type="PROSITE" id="PS00198">
    <property type="entry name" value="4FE4S_FER_1"/>
    <property type="match status" value="2"/>
</dbReference>
<proteinExistence type="predicted"/>
<organism evidence="5 6">
    <name type="scientific">[Lactobacillus] rogosae</name>
    <dbReference type="NCBI Taxonomy" id="706562"/>
    <lineage>
        <taxon>Bacteria</taxon>
        <taxon>Bacillati</taxon>
        <taxon>Bacillota</taxon>
        <taxon>Clostridia</taxon>
        <taxon>Lachnospirales</taxon>
        <taxon>Lachnospiraceae</taxon>
        <taxon>Lachnospira</taxon>
    </lineage>
</organism>